<feature type="domain" description="MsrB" evidence="12">
    <location>
        <begin position="212"/>
        <end position="334"/>
    </location>
</feature>
<dbReference type="GO" id="GO:0030091">
    <property type="term" value="P:protein repair"/>
    <property type="evidence" value="ECO:0007669"/>
    <property type="project" value="InterPro"/>
</dbReference>
<keyword evidence="3 9" id="KW-0560">Oxidoreductase</keyword>
<dbReference type="PROSITE" id="PS51790">
    <property type="entry name" value="MSRB"/>
    <property type="match status" value="1"/>
</dbReference>
<dbReference type="Gene3D" id="2.170.150.20">
    <property type="entry name" value="Peptide methionine sulfoxide reductase"/>
    <property type="match status" value="1"/>
</dbReference>
<feature type="signal peptide" evidence="11">
    <location>
        <begin position="1"/>
        <end position="22"/>
    </location>
</feature>
<dbReference type="PANTHER" id="PTHR10173:SF59">
    <property type="entry name" value="PEPTIDE METHIONINE SULFOXIDE REDUCTASE MSRA_MSRB"/>
    <property type="match status" value="1"/>
</dbReference>
<evidence type="ECO:0000256" key="9">
    <source>
        <dbReference type="HAMAP-Rule" id="MF_01400"/>
    </source>
</evidence>
<dbReference type="InterPro" id="IPR002579">
    <property type="entry name" value="Met_Sox_Rdtase_MsrB_dom"/>
</dbReference>
<dbReference type="OrthoDB" id="4174719at2"/>
<dbReference type="Gene3D" id="3.30.1060.10">
    <property type="entry name" value="Peptide methionine sulphoxide reductase MsrA"/>
    <property type="match status" value="1"/>
</dbReference>
<evidence type="ECO:0000256" key="2">
    <source>
        <dbReference type="ARBA" id="ARBA00011017"/>
    </source>
</evidence>
<dbReference type="EC" id="1.8.4.11" evidence="10"/>
<comment type="similarity">
    <text evidence="10">Belongs to the MsrA Met sulfoxide reductase family.</text>
</comment>
<dbReference type="SUPFAM" id="SSF51316">
    <property type="entry name" value="Mss4-like"/>
    <property type="match status" value="1"/>
</dbReference>
<dbReference type="NCBIfam" id="TIGR00401">
    <property type="entry name" value="msrA"/>
    <property type="match status" value="1"/>
</dbReference>
<keyword evidence="14" id="KW-1185">Reference proteome</keyword>
<comment type="caution">
    <text evidence="9">Lacks conserved residue(s) required for the propagation of feature annotation.</text>
</comment>
<dbReference type="PANTHER" id="PTHR10173">
    <property type="entry name" value="METHIONINE SULFOXIDE REDUCTASE"/>
    <property type="match status" value="1"/>
</dbReference>
<dbReference type="Proteomes" id="UP000006055">
    <property type="component" value="Chromosome"/>
</dbReference>
<dbReference type="NCBIfam" id="TIGR00357">
    <property type="entry name" value="peptide-methionine (R)-S-oxide reductase MsrB"/>
    <property type="match status" value="1"/>
</dbReference>
<dbReference type="Pfam" id="PF01641">
    <property type="entry name" value="SelR"/>
    <property type="match status" value="1"/>
</dbReference>
<gene>
    <name evidence="10" type="primary">msrA</name>
    <name evidence="9" type="synonym">msrB</name>
    <name evidence="13" type="ordered locus">Desti_1726</name>
</gene>
<evidence type="ECO:0000256" key="6">
    <source>
        <dbReference type="ARBA" id="ARBA00047806"/>
    </source>
</evidence>
<comment type="catalytic activity">
    <reaction evidence="7 9">
        <text>L-methionyl-[protein] + [thioredoxin]-disulfide + H2O = L-methionyl-(R)-S-oxide-[protein] + [thioredoxin]-dithiol</text>
        <dbReference type="Rhea" id="RHEA:24164"/>
        <dbReference type="Rhea" id="RHEA-COMP:10698"/>
        <dbReference type="Rhea" id="RHEA-COMP:10700"/>
        <dbReference type="Rhea" id="RHEA-COMP:12313"/>
        <dbReference type="Rhea" id="RHEA-COMP:12314"/>
        <dbReference type="ChEBI" id="CHEBI:15377"/>
        <dbReference type="ChEBI" id="CHEBI:16044"/>
        <dbReference type="ChEBI" id="CHEBI:29950"/>
        <dbReference type="ChEBI" id="CHEBI:45764"/>
        <dbReference type="ChEBI" id="CHEBI:50058"/>
        <dbReference type="EC" id="1.8.4.12"/>
    </reaction>
</comment>
<comment type="similarity">
    <text evidence="1">In the C-terminal section; belongs to the MsrB Met sulfoxide reductase family.</text>
</comment>
<dbReference type="eggNOG" id="COG0229">
    <property type="taxonomic scope" value="Bacteria"/>
</dbReference>
<comment type="similarity">
    <text evidence="2">In the N-terminal section; belongs to the MsrA Met sulfoxide reductase family.</text>
</comment>
<sequence length="356" mass="40908">MKPILMFLSIFILLAAVQSVQAKNETAIFAGGCFWCMEPPFEKLNGVVDVTSGYTGGKGANPTYEDYARKGYIEAVQVTYDPSIVPYGRLLDVFWRQIDPTDAGGQFVDRGAEYRSAIFYHDEQQKKLAEESKKALAESGRFDKPIVTEILPEKPFFKAEAYHQDYYKKNPIRYSYYRFRSGRDQYLAKVWDQDKDGTEMKQTALEFKKPNKDDLKNKLTPLQYKVTQEEGTEPAFRNEYWDNKKPGIYVDIVSGEPLFSSLDKYDSGTGWPSFTKPLEPDNIVEKEDRSFFTTRTEVRSKHGDSHLGHVFTDGPKPTGLRYCMNSAALRFVPKDDLEKEGYGKYKIIFENVKVEM</sequence>
<organism evidence="13 14">
    <name type="scientific">Desulfomonile tiedjei (strain ATCC 49306 / DSM 6799 / DCB-1)</name>
    <dbReference type="NCBI Taxonomy" id="706587"/>
    <lineage>
        <taxon>Bacteria</taxon>
        <taxon>Pseudomonadati</taxon>
        <taxon>Thermodesulfobacteriota</taxon>
        <taxon>Desulfomonilia</taxon>
        <taxon>Desulfomonilales</taxon>
        <taxon>Desulfomonilaceae</taxon>
        <taxon>Desulfomonile</taxon>
    </lineage>
</organism>
<evidence type="ECO:0000313" key="13">
    <source>
        <dbReference type="EMBL" id="AFM24436.1"/>
    </source>
</evidence>
<dbReference type="GO" id="GO:0005737">
    <property type="term" value="C:cytoplasm"/>
    <property type="evidence" value="ECO:0007669"/>
    <property type="project" value="TreeGrafter"/>
</dbReference>
<proteinExistence type="inferred from homology"/>
<dbReference type="EMBL" id="CP003360">
    <property type="protein sequence ID" value="AFM24436.1"/>
    <property type="molecule type" value="Genomic_DNA"/>
</dbReference>
<dbReference type="InterPro" id="IPR028427">
    <property type="entry name" value="Met_Sox_Rdtase_MsrB"/>
</dbReference>
<dbReference type="HAMAP" id="MF_01401">
    <property type="entry name" value="MsrA"/>
    <property type="match status" value="1"/>
</dbReference>
<dbReference type="SUPFAM" id="SSF55068">
    <property type="entry name" value="Peptide methionine sulfoxide reductase"/>
    <property type="match status" value="1"/>
</dbReference>
<dbReference type="FunFam" id="2.170.150.20:FF:000003">
    <property type="entry name" value="Peptide methionine sulfoxide reductase MsrB"/>
    <property type="match status" value="1"/>
</dbReference>
<feature type="chain" id="PRO_5003686953" description="Multifunctional fusion protein" evidence="11">
    <location>
        <begin position="23"/>
        <end position="356"/>
    </location>
</feature>
<evidence type="ECO:0000256" key="1">
    <source>
        <dbReference type="ARBA" id="ARBA00008076"/>
    </source>
</evidence>
<dbReference type="HAMAP" id="MF_01400">
    <property type="entry name" value="MsrB"/>
    <property type="match status" value="1"/>
</dbReference>
<comment type="catalytic activity">
    <reaction evidence="6 10">
        <text>L-methionyl-[protein] + [thioredoxin]-disulfide + H2O = L-methionyl-(S)-S-oxide-[protein] + [thioredoxin]-dithiol</text>
        <dbReference type="Rhea" id="RHEA:14217"/>
        <dbReference type="Rhea" id="RHEA-COMP:10698"/>
        <dbReference type="Rhea" id="RHEA-COMP:10700"/>
        <dbReference type="Rhea" id="RHEA-COMP:12313"/>
        <dbReference type="Rhea" id="RHEA-COMP:12315"/>
        <dbReference type="ChEBI" id="CHEBI:15377"/>
        <dbReference type="ChEBI" id="CHEBI:16044"/>
        <dbReference type="ChEBI" id="CHEBI:29950"/>
        <dbReference type="ChEBI" id="CHEBI:44120"/>
        <dbReference type="ChEBI" id="CHEBI:50058"/>
        <dbReference type="EC" id="1.8.4.11"/>
    </reaction>
</comment>
<protein>
    <recommendedName>
        <fullName evidence="9 10">Multifunctional fusion protein</fullName>
    </recommendedName>
    <domain>
        <recommendedName>
            <fullName evidence="10">Peptide methionine sulfoxide reductase MsrA</fullName>
            <shortName evidence="10">Protein-methionine-S-oxide reductase</shortName>
            <ecNumber evidence="10">1.8.4.11</ecNumber>
        </recommendedName>
        <alternativeName>
            <fullName evidence="10">Peptide-methionine (S)-S-oxide reductase</fullName>
            <shortName evidence="10">Peptide Met(O) reductase</shortName>
        </alternativeName>
    </domain>
    <domain>
        <recommendedName>
            <fullName evidence="9">Peptide methionine sulfoxide reductase MsrB</fullName>
            <ecNumber evidence="9">1.8.4.12</ecNumber>
        </recommendedName>
        <alternativeName>
            <fullName evidence="9">Peptide-methionine (R)-S-oxide reductase</fullName>
        </alternativeName>
    </domain>
</protein>
<dbReference type="Pfam" id="PF01625">
    <property type="entry name" value="PMSR"/>
    <property type="match status" value="1"/>
</dbReference>
<dbReference type="InterPro" id="IPR036509">
    <property type="entry name" value="Met_Sox_Rdtase_MsrA_sf"/>
</dbReference>
<dbReference type="AlphaFoldDB" id="I4C4E5"/>
<dbReference type="GO" id="GO:0033743">
    <property type="term" value="F:peptide-methionine (R)-S-oxide reductase activity"/>
    <property type="evidence" value="ECO:0007669"/>
    <property type="project" value="UniProtKB-UniRule"/>
</dbReference>
<dbReference type="eggNOG" id="COG0225">
    <property type="taxonomic scope" value="Bacteria"/>
</dbReference>
<dbReference type="RefSeq" id="WP_014809583.1">
    <property type="nucleotide sequence ID" value="NC_018025.1"/>
</dbReference>
<evidence type="ECO:0000256" key="5">
    <source>
        <dbReference type="ARBA" id="ARBA00024679"/>
    </source>
</evidence>
<comment type="similarity">
    <text evidence="9">Belongs to the MsrB Met sulfoxide reductase family.</text>
</comment>
<dbReference type="GO" id="GO:0008113">
    <property type="term" value="F:peptide-methionine (S)-S-oxide reductase activity"/>
    <property type="evidence" value="ECO:0007669"/>
    <property type="project" value="UniProtKB-UniRule"/>
</dbReference>
<comment type="function">
    <text evidence="5 10">Has an important function as a repair enzyme for proteins that have been inactivated by oxidation. Catalyzes the reversible oxidation-reduction of methionine sulfoxide in proteins to methionine.</text>
</comment>
<evidence type="ECO:0000256" key="11">
    <source>
        <dbReference type="SAM" id="SignalP"/>
    </source>
</evidence>
<dbReference type="HOGENOM" id="CLU_031040_1_1_7"/>
<feature type="active site" description="Nucleophile" evidence="9">
    <location>
        <position position="323"/>
    </location>
</feature>
<dbReference type="InterPro" id="IPR011057">
    <property type="entry name" value="Mss4-like_sf"/>
</dbReference>
<accession>I4C4E5</accession>
<dbReference type="PATRIC" id="fig|706587.4.peg.1976"/>
<dbReference type="GO" id="GO:0033744">
    <property type="term" value="F:L-methionine:thioredoxin-disulfide S-oxidoreductase activity"/>
    <property type="evidence" value="ECO:0007669"/>
    <property type="project" value="RHEA"/>
</dbReference>
<keyword evidence="11" id="KW-0732">Signal</keyword>
<evidence type="ECO:0000259" key="12">
    <source>
        <dbReference type="PROSITE" id="PS51790"/>
    </source>
</evidence>
<evidence type="ECO:0000256" key="3">
    <source>
        <dbReference type="ARBA" id="ARBA00023002"/>
    </source>
</evidence>
<evidence type="ECO:0000256" key="8">
    <source>
        <dbReference type="ARBA" id="ARBA00048782"/>
    </source>
</evidence>
<reference evidence="14" key="1">
    <citation type="submission" date="2012-06" db="EMBL/GenBank/DDBJ databases">
        <title>Complete sequence of chromosome of Desulfomonile tiedjei DSM 6799.</title>
        <authorList>
            <person name="Lucas S."/>
            <person name="Copeland A."/>
            <person name="Lapidus A."/>
            <person name="Glavina del Rio T."/>
            <person name="Dalin E."/>
            <person name="Tice H."/>
            <person name="Bruce D."/>
            <person name="Goodwin L."/>
            <person name="Pitluck S."/>
            <person name="Peters L."/>
            <person name="Ovchinnikova G."/>
            <person name="Zeytun A."/>
            <person name="Lu M."/>
            <person name="Kyrpides N."/>
            <person name="Mavromatis K."/>
            <person name="Ivanova N."/>
            <person name="Brettin T."/>
            <person name="Detter J.C."/>
            <person name="Han C."/>
            <person name="Larimer F."/>
            <person name="Land M."/>
            <person name="Hauser L."/>
            <person name="Markowitz V."/>
            <person name="Cheng J.-F."/>
            <person name="Hugenholtz P."/>
            <person name="Woyke T."/>
            <person name="Wu D."/>
            <person name="Spring S."/>
            <person name="Schroeder M."/>
            <person name="Brambilla E."/>
            <person name="Klenk H.-P."/>
            <person name="Eisen J.A."/>
        </authorList>
    </citation>
    <scope>NUCLEOTIDE SEQUENCE [LARGE SCALE GENOMIC DNA]</scope>
    <source>
        <strain evidence="14">ATCC 49306 / DSM 6799 / DCB-1</strain>
    </source>
</reference>
<comment type="catalytic activity">
    <reaction evidence="8 10">
        <text>[thioredoxin]-disulfide + L-methionine + H2O = L-methionine (S)-S-oxide + [thioredoxin]-dithiol</text>
        <dbReference type="Rhea" id="RHEA:19993"/>
        <dbReference type="Rhea" id="RHEA-COMP:10698"/>
        <dbReference type="Rhea" id="RHEA-COMP:10700"/>
        <dbReference type="ChEBI" id="CHEBI:15377"/>
        <dbReference type="ChEBI" id="CHEBI:29950"/>
        <dbReference type="ChEBI" id="CHEBI:50058"/>
        <dbReference type="ChEBI" id="CHEBI:57844"/>
        <dbReference type="ChEBI" id="CHEBI:58772"/>
        <dbReference type="EC" id="1.8.4.11"/>
    </reaction>
</comment>
<evidence type="ECO:0000256" key="7">
    <source>
        <dbReference type="ARBA" id="ARBA00048488"/>
    </source>
</evidence>
<dbReference type="STRING" id="706587.Desti_1726"/>
<name>I4C4E5_DESTA</name>
<feature type="active site" evidence="10">
    <location>
        <position position="33"/>
    </location>
</feature>
<keyword evidence="4" id="KW-0511">Multifunctional enzyme</keyword>
<dbReference type="EC" id="1.8.4.12" evidence="9"/>
<evidence type="ECO:0000256" key="4">
    <source>
        <dbReference type="ARBA" id="ARBA00023268"/>
    </source>
</evidence>
<dbReference type="KEGG" id="dti:Desti_1726"/>
<evidence type="ECO:0000313" key="14">
    <source>
        <dbReference type="Proteomes" id="UP000006055"/>
    </source>
</evidence>
<evidence type="ECO:0000256" key="10">
    <source>
        <dbReference type="HAMAP-Rule" id="MF_01401"/>
    </source>
</evidence>
<dbReference type="InterPro" id="IPR002569">
    <property type="entry name" value="Met_Sox_Rdtase_MsrA_dom"/>
</dbReference>
<dbReference type="GO" id="GO:0006979">
    <property type="term" value="P:response to oxidative stress"/>
    <property type="evidence" value="ECO:0007669"/>
    <property type="project" value="InterPro"/>
</dbReference>